<feature type="compositionally biased region" description="Polar residues" evidence="8">
    <location>
        <begin position="346"/>
        <end position="358"/>
    </location>
</feature>
<dbReference type="PROSITE" id="PS00112">
    <property type="entry name" value="PHOSPHAGEN_KINASE"/>
    <property type="match status" value="1"/>
</dbReference>
<dbReference type="PANTHER" id="PTHR11547">
    <property type="entry name" value="ARGININE OR CREATINE KINASE"/>
    <property type="match status" value="1"/>
</dbReference>
<dbReference type="GO" id="GO:0004111">
    <property type="term" value="F:creatine kinase activity"/>
    <property type="evidence" value="ECO:0007669"/>
    <property type="project" value="InterPro"/>
</dbReference>
<keyword evidence="2 5" id="KW-0547">Nucleotide-binding</keyword>
<keyword evidence="3 5" id="KW-0418">Kinase</keyword>
<comment type="function">
    <text evidence="5">Catalyzes the specific phosphorylation of arginine residues in proteins.</text>
</comment>
<feature type="short sequence motif" description="RDXXRA motif of the pArg binding pocket involved in allosteric regulation" evidence="5">
    <location>
        <begin position="335"/>
        <end position="340"/>
    </location>
</feature>
<dbReference type="GO" id="GO:0046314">
    <property type="term" value="P:phosphocreatine biosynthetic process"/>
    <property type="evidence" value="ECO:0007669"/>
    <property type="project" value="InterPro"/>
</dbReference>
<evidence type="ECO:0000313" key="10">
    <source>
        <dbReference type="EMBL" id="MBK1817621.1"/>
    </source>
</evidence>
<dbReference type="InterPro" id="IPR022415">
    <property type="entry name" value="ATP-guanido_PTrfase_AS"/>
</dbReference>
<evidence type="ECO:0000256" key="6">
    <source>
        <dbReference type="PROSITE-ProRule" id="PRU00843"/>
    </source>
</evidence>
<proteinExistence type="inferred from homology"/>
<keyword evidence="1 5" id="KW-0808">Transferase</keyword>
<protein>
    <recommendedName>
        <fullName evidence="5">Protein-arginine kinase</fullName>
        <ecNumber evidence="5">2.7.14.1</ecNumber>
    </recommendedName>
</protein>
<dbReference type="PROSITE" id="PS51510">
    <property type="entry name" value="PHOSPHAGEN_KINASE_C"/>
    <property type="match status" value="1"/>
</dbReference>
<comment type="similarity">
    <text evidence="5 6 7">Belongs to the ATP:guanido phosphotransferase family.</text>
</comment>
<dbReference type="InterPro" id="IPR022414">
    <property type="entry name" value="ATP-guanido_PTrfase_cat"/>
</dbReference>
<dbReference type="GO" id="GO:0005615">
    <property type="term" value="C:extracellular space"/>
    <property type="evidence" value="ECO:0007669"/>
    <property type="project" value="TreeGrafter"/>
</dbReference>
<feature type="binding site" evidence="5 6">
    <location>
        <begin position="205"/>
        <end position="210"/>
    </location>
    <ligand>
        <name>ATP</name>
        <dbReference type="ChEBI" id="CHEBI:30616"/>
    </ligand>
</feature>
<feature type="domain" description="Phosphagen kinase C-terminal" evidence="9">
    <location>
        <begin position="23"/>
        <end position="252"/>
    </location>
</feature>
<dbReference type="PANTHER" id="PTHR11547:SF38">
    <property type="entry name" value="ARGININE KINASE 1-RELATED"/>
    <property type="match status" value="1"/>
</dbReference>
<dbReference type="GO" id="GO:0005524">
    <property type="term" value="F:ATP binding"/>
    <property type="evidence" value="ECO:0007669"/>
    <property type="project" value="UniProtKB-UniRule"/>
</dbReference>
<name>A0A934R7I2_9BACT</name>
<dbReference type="CDD" id="cd07930">
    <property type="entry name" value="bacterial_phosphagen_kinase"/>
    <property type="match status" value="1"/>
</dbReference>
<evidence type="ECO:0000256" key="1">
    <source>
        <dbReference type="ARBA" id="ARBA00022679"/>
    </source>
</evidence>
<keyword evidence="4 5" id="KW-0067">ATP-binding</keyword>
<comment type="activity regulation">
    <text evidence="5">Appears to be allosterically activated by the binding of pArg-containing polypeptides to the pArg-binding pocket localized in the C-terminal domain of McsB.</text>
</comment>
<evidence type="ECO:0000256" key="5">
    <source>
        <dbReference type="HAMAP-Rule" id="MF_00602"/>
    </source>
</evidence>
<reference evidence="10" key="1">
    <citation type="submission" date="2021-01" db="EMBL/GenBank/DDBJ databases">
        <title>Modified the classification status of verrucomicrobia.</title>
        <authorList>
            <person name="Feng X."/>
        </authorList>
    </citation>
    <scope>NUCLEOTIDE SEQUENCE</scope>
    <source>
        <strain evidence="10">JCM 18052</strain>
    </source>
</reference>
<evidence type="ECO:0000256" key="2">
    <source>
        <dbReference type="ARBA" id="ARBA00022741"/>
    </source>
</evidence>
<evidence type="ECO:0000256" key="4">
    <source>
        <dbReference type="ARBA" id="ARBA00022840"/>
    </source>
</evidence>
<dbReference type="EC" id="2.7.14.1" evidence="5"/>
<sequence length="376" mass="41662">MRFNTLIKHPADWMTGGQGEHGAVITSRIRLARNLRRHPFPGWAKRDQRAAALDLMRPAVEALPAMKGAFSHELGDLTSVQKQVLVERHLISREHAARGDGSAAVIERRQTFSLMLNEEDHLRMQAIRPGLQLTAAFSALSELDTNLEESLEFAFDPTLGYLTTCPTNLGTGLRASAMLHLPGLVLSDQIGQVLQAVNKIGLAVRGLYGEGTESLGNLYQISNQSTLGESEETIIRRLERVISQVANHEQNAREKLLEDDPEMVSDKIGRAYGVLRYAHIIDSKEALNHLSLLRLGGTLGYFPTKTVMLCDSLLMDIQPAHLQLHSGRKLSPEERDSIRAEIVRSRLQSLETPDNRMSSNDDKNFSDTPNPNPGDA</sequence>
<feature type="binding site" evidence="5 6">
    <location>
        <position position="123"/>
    </location>
    <ligand>
        <name>ATP</name>
        <dbReference type="ChEBI" id="CHEBI:30616"/>
    </ligand>
</feature>
<organism evidence="10 11">
    <name type="scientific">Luteolibacter yonseiensis</name>
    <dbReference type="NCBI Taxonomy" id="1144680"/>
    <lineage>
        <taxon>Bacteria</taxon>
        <taxon>Pseudomonadati</taxon>
        <taxon>Verrucomicrobiota</taxon>
        <taxon>Verrucomicrobiia</taxon>
        <taxon>Verrucomicrobiales</taxon>
        <taxon>Verrucomicrobiaceae</taxon>
        <taxon>Luteolibacter</taxon>
    </lineage>
</organism>
<comment type="catalytic activity">
    <reaction evidence="5">
        <text>L-arginyl-[protein] + ATP = N(omega)-phospho-L-arginyl-[protein] + ADP + H(+)</text>
        <dbReference type="Rhea" id="RHEA:43384"/>
        <dbReference type="Rhea" id="RHEA-COMP:10532"/>
        <dbReference type="Rhea" id="RHEA-COMP:10533"/>
        <dbReference type="ChEBI" id="CHEBI:15378"/>
        <dbReference type="ChEBI" id="CHEBI:29965"/>
        <dbReference type="ChEBI" id="CHEBI:30616"/>
        <dbReference type="ChEBI" id="CHEBI:83226"/>
        <dbReference type="ChEBI" id="CHEBI:456216"/>
        <dbReference type="EC" id="2.7.14.1"/>
    </reaction>
</comment>
<dbReference type="GO" id="GO:1990424">
    <property type="term" value="F:protein arginine kinase activity"/>
    <property type="evidence" value="ECO:0007669"/>
    <property type="project" value="UniProtKB-EC"/>
</dbReference>
<dbReference type="Gene3D" id="3.30.590.10">
    <property type="entry name" value="Glutamine synthetase/guanido kinase, catalytic domain"/>
    <property type="match status" value="1"/>
</dbReference>
<accession>A0A934R7I2</accession>
<feature type="binding site" evidence="5 6">
    <location>
        <begin position="174"/>
        <end position="178"/>
    </location>
    <ligand>
        <name>ATP</name>
        <dbReference type="ChEBI" id="CHEBI:30616"/>
    </ligand>
</feature>
<dbReference type="AlphaFoldDB" id="A0A934R7I2"/>
<dbReference type="InterPro" id="IPR014746">
    <property type="entry name" value="Gln_synth/guanido_kin_cat_dom"/>
</dbReference>
<keyword evidence="11" id="KW-1185">Reference proteome</keyword>
<dbReference type="Proteomes" id="UP000600139">
    <property type="component" value="Unassembled WGS sequence"/>
</dbReference>
<gene>
    <name evidence="5" type="primary">mcsB</name>
    <name evidence="10" type="ORF">JIN84_18525</name>
</gene>
<dbReference type="EMBL" id="JAENIK010000012">
    <property type="protein sequence ID" value="MBK1817621.1"/>
    <property type="molecule type" value="Genomic_DNA"/>
</dbReference>
<dbReference type="SUPFAM" id="SSF55931">
    <property type="entry name" value="Glutamine synthetase/guanido kinase"/>
    <property type="match status" value="1"/>
</dbReference>
<evidence type="ECO:0000256" key="3">
    <source>
        <dbReference type="ARBA" id="ARBA00022777"/>
    </source>
</evidence>
<dbReference type="NCBIfam" id="NF002194">
    <property type="entry name" value="PRK01059.1-4"/>
    <property type="match status" value="1"/>
</dbReference>
<feature type="binding site" evidence="5 6">
    <location>
        <position position="89"/>
    </location>
    <ligand>
        <name>ATP</name>
        <dbReference type="ChEBI" id="CHEBI:30616"/>
    </ligand>
</feature>
<evidence type="ECO:0000313" key="11">
    <source>
        <dbReference type="Proteomes" id="UP000600139"/>
    </source>
</evidence>
<comment type="caution">
    <text evidence="10">The sequence shown here is derived from an EMBL/GenBank/DDBJ whole genome shotgun (WGS) entry which is preliminary data.</text>
</comment>
<keyword evidence="5" id="KW-0021">Allosteric enzyme</keyword>
<feature type="binding site" evidence="5 6">
    <location>
        <begin position="26"/>
        <end position="30"/>
    </location>
    <ligand>
        <name>ATP</name>
        <dbReference type="ChEBI" id="CHEBI:30616"/>
    </ligand>
</feature>
<evidence type="ECO:0000256" key="8">
    <source>
        <dbReference type="SAM" id="MobiDB-lite"/>
    </source>
</evidence>
<dbReference type="InterPro" id="IPR000749">
    <property type="entry name" value="ATP-guanido_PTrfase"/>
</dbReference>
<evidence type="ECO:0000259" key="9">
    <source>
        <dbReference type="PROSITE" id="PS51510"/>
    </source>
</evidence>
<evidence type="ECO:0000256" key="7">
    <source>
        <dbReference type="RuleBase" id="RU000505"/>
    </source>
</evidence>
<dbReference type="Pfam" id="PF00217">
    <property type="entry name" value="ATP-gua_Ptrans"/>
    <property type="match status" value="1"/>
</dbReference>
<dbReference type="InterPro" id="IPR023660">
    <property type="entry name" value="Arg_Kinase"/>
</dbReference>
<dbReference type="HAMAP" id="MF_00602">
    <property type="entry name" value="Prot_Arg_kinase"/>
    <property type="match status" value="1"/>
</dbReference>
<feature type="region of interest" description="Disordered" evidence="8">
    <location>
        <begin position="344"/>
        <end position="376"/>
    </location>
</feature>